<dbReference type="InterPro" id="IPR020895">
    <property type="entry name" value="Frataxin_CS"/>
</dbReference>
<dbReference type="RefSeq" id="WP_052557194.1">
    <property type="nucleotide sequence ID" value="NZ_JMCC02000120.1"/>
</dbReference>
<evidence type="ECO:0000313" key="4">
    <source>
        <dbReference type="Proteomes" id="UP000031599"/>
    </source>
</evidence>
<proteinExistence type="inferred from homology"/>
<accession>A0A0C2CY58</accession>
<dbReference type="Gene3D" id="3.30.920.10">
    <property type="entry name" value="Frataxin/CyaY"/>
    <property type="match status" value="1"/>
</dbReference>
<comment type="similarity">
    <text evidence="1">Belongs to the frataxin family.</text>
</comment>
<sequence length="106" mass="11649">MDLKTFYTEASAALRHIDEVLGDLEHDLLDVNLAGDVLTLAFEDGAKFVINAHSAAEQIWMAAGTTAWHFDYVGERNQWIASKTNEELMTTVARVVGAKLGEAVEL</sequence>
<keyword evidence="2" id="KW-0408">Iron</keyword>
<dbReference type="PANTHER" id="PTHR16821:SF2">
    <property type="entry name" value="FRATAXIN, MITOCHONDRIAL"/>
    <property type="match status" value="1"/>
</dbReference>
<dbReference type="InterPro" id="IPR036524">
    <property type="entry name" value="Frataxin/CyaY_sf"/>
</dbReference>
<dbReference type="NCBIfam" id="TIGR03421">
    <property type="entry name" value="FeS_CyaY"/>
    <property type="match status" value="1"/>
</dbReference>
<name>A0A0C2CY58_9BACT</name>
<dbReference type="PROSITE" id="PS01344">
    <property type="entry name" value="FRATAXIN_1"/>
    <property type="match status" value="1"/>
</dbReference>
<evidence type="ECO:0000256" key="2">
    <source>
        <dbReference type="ARBA" id="ARBA00023004"/>
    </source>
</evidence>
<dbReference type="GO" id="GO:0008199">
    <property type="term" value="F:ferric iron binding"/>
    <property type="evidence" value="ECO:0007669"/>
    <property type="project" value="InterPro"/>
</dbReference>
<evidence type="ECO:0000256" key="1">
    <source>
        <dbReference type="ARBA" id="ARBA00008183"/>
    </source>
</evidence>
<dbReference type="Proteomes" id="UP000031599">
    <property type="component" value="Unassembled WGS sequence"/>
</dbReference>
<dbReference type="GO" id="GO:0016226">
    <property type="term" value="P:iron-sulfur cluster assembly"/>
    <property type="evidence" value="ECO:0007669"/>
    <property type="project" value="InterPro"/>
</dbReference>
<reference evidence="3 4" key="1">
    <citation type="submission" date="2014-12" db="EMBL/GenBank/DDBJ databases">
        <title>Genome assembly of Enhygromyxa salina DSM 15201.</title>
        <authorList>
            <person name="Sharma G."/>
            <person name="Subramanian S."/>
        </authorList>
    </citation>
    <scope>NUCLEOTIDE SEQUENCE [LARGE SCALE GENOMIC DNA]</scope>
    <source>
        <strain evidence="3 4">DSM 15201</strain>
    </source>
</reference>
<gene>
    <name evidence="3" type="ORF">DB30_01110</name>
</gene>
<dbReference type="AlphaFoldDB" id="A0A0C2CY58"/>
<dbReference type="PANTHER" id="PTHR16821">
    <property type="entry name" value="FRATAXIN"/>
    <property type="match status" value="1"/>
</dbReference>
<organism evidence="3 4">
    <name type="scientific">Enhygromyxa salina</name>
    <dbReference type="NCBI Taxonomy" id="215803"/>
    <lineage>
        <taxon>Bacteria</taxon>
        <taxon>Pseudomonadati</taxon>
        <taxon>Myxococcota</taxon>
        <taxon>Polyangia</taxon>
        <taxon>Nannocystales</taxon>
        <taxon>Nannocystaceae</taxon>
        <taxon>Enhygromyxa</taxon>
    </lineage>
</organism>
<dbReference type="Pfam" id="PF01491">
    <property type="entry name" value="Frataxin_Cyay"/>
    <property type="match status" value="1"/>
</dbReference>
<protein>
    <submittedName>
        <fullName evidence="3">Frataxin like protein</fullName>
    </submittedName>
</protein>
<dbReference type="SMART" id="SM01219">
    <property type="entry name" value="Frataxin_Cyay"/>
    <property type="match status" value="1"/>
</dbReference>
<dbReference type="GO" id="GO:0005737">
    <property type="term" value="C:cytoplasm"/>
    <property type="evidence" value="ECO:0007669"/>
    <property type="project" value="UniProtKB-ARBA"/>
</dbReference>
<comment type="caution">
    <text evidence="3">The sequence shown here is derived from an EMBL/GenBank/DDBJ whole genome shotgun (WGS) entry which is preliminary data.</text>
</comment>
<evidence type="ECO:0000313" key="3">
    <source>
        <dbReference type="EMBL" id="KIG12752.1"/>
    </source>
</evidence>
<dbReference type="PROSITE" id="PS50810">
    <property type="entry name" value="FRATAXIN_2"/>
    <property type="match status" value="1"/>
</dbReference>
<dbReference type="SUPFAM" id="SSF55387">
    <property type="entry name" value="Frataxin/Nqo15-like"/>
    <property type="match status" value="1"/>
</dbReference>
<dbReference type="InterPro" id="IPR002908">
    <property type="entry name" value="Frataxin/CyaY"/>
</dbReference>
<dbReference type="EMBL" id="JMCC02000120">
    <property type="protein sequence ID" value="KIG12752.1"/>
    <property type="molecule type" value="Genomic_DNA"/>
</dbReference>